<feature type="non-terminal residue" evidence="1">
    <location>
        <position position="1"/>
    </location>
</feature>
<comment type="caution">
    <text evidence="1">The sequence shown here is derived from an EMBL/GenBank/DDBJ whole genome shotgun (WGS) entry which is preliminary data.</text>
</comment>
<gene>
    <name evidence="1" type="ORF">AN216_00040</name>
</gene>
<dbReference type="Proteomes" id="UP000176101">
    <property type="component" value="Unassembled WGS sequence"/>
</dbReference>
<proteinExistence type="predicted"/>
<dbReference type="STRING" id="1075402.AN216_00040"/>
<accession>A0A1E7KS94</accession>
<sequence length="70" mass="7222">EGLLGEGFGVFVEPSAHPVLVVPVGESAEVCGVDVVVVGSLRRGEGGLGRLYASLGQVWSRGVEVDWSKA</sequence>
<dbReference type="EMBL" id="LJGU01000008">
    <property type="protein sequence ID" value="OEV06822.1"/>
    <property type="molecule type" value="Genomic_DNA"/>
</dbReference>
<evidence type="ECO:0000313" key="2">
    <source>
        <dbReference type="Proteomes" id="UP000176101"/>
    </source>
</evidence>
<feature type="non-terminal residue" evidence="1">
    <location>
        <position position="70"/>
    </location>
</feature>
<dbReference type="GO" id="GO:0016740">
    <property type="term" value="F:transferase activity"/>
    <property type="evidence" value="ECO:0007669"/>
    <property type="project" value="InterPro"/>
</dbReference>
<dbReference type="RefSeq" id="WP_170842966.1">
    <property type="nucleotide sequence ID" value="NZ_LJGU01000008.1"/>
</dbReference>
<dbReference type="Gene3D" id="3.40.366.10">
    <property type="entry name" value="Malonyl-Coenzyme A Acyl Carrier Protein, domain 2"/>
    <property type="match status" value="1"/>
</dbReference>
<keyword evidence="2" id="KW-1185">Reference proteome</keyword>
<evidence type="ECO:0000313" key="1">
    <source>
        <dbReference type="EMBL" id="OEV06822.1"/>
    </source>
</evidence>
<name>A0A1E7KS94_9ACTN</name>
<reference evidence="1 2" key="1">
    <citation type="journal article" date="2016" name="Front. Microbiol.">
        <title>Comparative Genomics Analysis of Streptomyces Species Reveals Their Adaptation to the Marine Environment and Their Diversity at the Genomic Level.</title>
        <authorList>
            <person name="Tian X."/>
            <person name="Zhang Z."/>
            <person name="Yang T."/>
            <person name="Chen M."/>
            <person name="Li J."/>
            <person name="Chen F."/>
            <person name="Yang J."/>
            <person name="Li W."/>
            <person name="Zhang B."/>
            <person name="Zhang Z."/>
            <person name="Wu J."/>
            <person name="Zhang C."/>
            <person name="Long L."/>
            <person name="Xiao J."/>
        </authorList>
    </citation>
    <scope>NUCLEOTIDE SEQUENCE [LARGE SCALE GENOMIC DNA]</scope>
    <source>
        <strain evidence="1 2">SCSIO 02100</strain>
    </source>
</reference>
<organism evidence="1 2">
    <name type="scientific">Streptomyces oceani</name>
    <dbReference type="NCBI Taxonomy" id="1075402"/>
    <lineage>
        <taxon>Bacteria</taxon>
        <taxon>Bacillati</taxon>
        <taxon>Actinomycetota</taxon>
        <taxon>Actinomycetes</taxon>
        <taxon>Kitasatosporales</taxon>
        <taxon>Streptomycetaceae</taxon>
        <taxon>Streptomyces</taxon>
    </lineage>
</organism>
<protein>
    <submittedName>
        <fullName evidence="1">Uncharacterized protein</fullName>
    </submittedName>
</protein>
<dbReference type="AlphaFoldDB" id="A0A1E7KS94"/>
<dbReference type="InterPro" id="IPR001227">
    <property type="entry name" value="Ac_transferase_dom_sf"/>
</dbReference>